<dbReference type="PANTHER" id="PTHR24148">
    <property type="entry name" value="ANKYRIN REPEAT DOMAIN-CONTAINING PROTEIN 39 HOMOLOG-RELATED"/>
    <property type="match status" value="1"/>
</dbReference>
<name>W6YKM0_COCC2</name>
<sequence length="535" mass="61062">MANISLYQPLNPTREKFRFLRIHPTNIPESIISCQLFTASLAEQPLYKALSYEWGRKDITKYIIVNGIRVQVTHNLEAALRRIRKSDSEVILWVDAVCINQQDLDERNSQVAMMSKLYSKTTLTYAWLGEDDDGSAQRVFSLICSFVGDFTKRVEDIDHFTIKFAKVQCNQMYFGLQDYIAQNLRDGKSTLGMSDVQDIGLVFSRSYWYRTWIQQELVLPPKVTMISGYMSVSFNMIMVFRDIIDYWIGVHAHGGWKARIFPTTSLQLLRTSGCVVDTVQSVFQFSIPQQVTEVLFDFIVSNITMSHPTGATFLQAICCNILGYHSVDEFQHRLSIYGIRTFLHWLLDCGKENPLLHGRFLTFVEQNNLTAVFETVTDEISMSLRFAAVTGAIDHLVEPYKDAKDHSAFLAMTPQQRMAPFWGSESYPDAFQADIDWQIPSERVSLETVRRRIMDWVDRKSLIVTEKGYMGFATRGVLVGDDVCIVAGCPYPTIIRPSGSRHQVVGGGFIFGLMDGELFRDGHLTEDSQQTFDFV</sequence>
<evidence type="ECO:0000313" key="2">
    <source>
        <dbReference type="EMBL" id="EUC36169.1"/>
    </source>
</evidence>
<dbReference type="RefSeq" id="XP_007709542.1">
    <property type="nucleotide sequence ID" value="XM_007711352.1"/>
</dbReference>
<reference evidence="2 3" key="1">
    <citation type="journal article" date="2013" name="PLoS Genet.">
        <title>Comparative genome structure, secondary metabolite, and effector coding capacity across Cochliobolus pathogens.</title>
        <authorList>
            <person name="Condon B.J."/>
            <person name="Leng Y."/>
            <person name="Wu D."/>
            <person name="Bushley K.E."/>
            <person name="Ohm R.A."/>
            <person name="Otillar R."/>
            <person name="Martin J."/>
            <person name="Schackwitz W."/>
            <person name="Grimwood J."/>
            <person name="MohdZainudin N."/>
            <person name="Xue C."/>
            <person name="Wang R."/>
            <person name="Manning V.A."/>
            <person name="Dhillon B."/>
            <person name="Tu Z.J."/>
            <person name="Steffenson B.J."/>
            <person name="Salamov A."/>
            <person name="Sun H."/>
            <person name="Lowry S."/>
            <person name="LaButti K."/>
            <person name="Han J."/>
            <person name="Copeland A."/>
            <person name="Lindquist E."/>
            <person name="Barry K."/>
            <person name="Schmutz J."/>
            <person name="Baker S.E."/>
            <person name="Ciuffetti L.M."/>
            <person name="Grigoriev I.V."/>
            <person name="Zhong S."/>
            <person name="Turgeon B.G."/>
        </authorList>
    </citation>
    <scope>NUCLEOTIDE SEQUENCE [LARGE SCALE GENOMIC DNA]</scope>
    <source>
        <strain evidence="2 3">26-R-13</strain>
    </source>
</reference>
<dbReference type="InterPro" id="IPR010730">
    <property type="entry name" value="HET"/>
</dbReference>
<dbReference type="KEGG" id="bze:COCCADRAFT_34450"/>
<dbReference type="Pfam" id="PF06985">
    <property type="entry name" value="HET"/>
    <property type="match status" value="1"/>
</dbReference>
<evidence type="ECO:0000259" key="1">
    <source>
        <dbReference type="Pfam" id="PF06985"/>
    </source>
</evidence>
<proteinExistence type="predicted"/>
<dbReference type="PANTHER" id="PTHR24148:SF73">
    <property type="entry name" value="HET DOMAIN PROTEIN (AFU_ORTHOLOGUE AFUA_8G01020)"/>
    <property type="match status" value="1"/>
</dbReference>
<dbReference type="GeneID" id="19147755"/>
<dbReference type="Pfam" id="PF26639">
    <property type="entry name" value="Het-6_barrel"/>
    <property type="match status" value="1"/>
</dbReference>
<dbReference type="InterPro" id="IPR052895">
    <property type="entry name" value="HetReg/Transcr_Mod"/>
</dbReference>
<dbReference type="AlphaFoldDB" id="W6YKM0"/>
<dbReference type="STRING" id="930089.W6YKM0"/>
<dbReference type="EMBL" id="KI964565">
    <property type="protein sequence ID" value="EUC36169.1"/>
    <property type="molecule type" value="Genomic_DNA"/>
</dbReference>
<gene>
    <name evidence="2" type="ORF">COCCADRAFT_34450</name>
</gene>
<feature type="domain" description="Heterokaryon incompatibility" evidence="1">
    <location>
        <begin position="47"/>
        <end position="216"/>
    </location>
</feature>
<protein>
    <recommendedName>
        <fullName evidence="1">Heterokaryon incompatibility domain-containing protein</fullName>
    </recommendedName>
</protein>
<accession>W6YKM0</accession>
<dbReference type="eggNOG" id="ENOG502SMU2">
    <property type="taxonomic scope" value="Eukaryota"/>
</dbReference>
<evidence type="ECO:0000313" key="3">
    <source>
        <dbReference type="Proteomes" id="UP000053841"/>
    </source>
</evidence>
<dbReference type="Proteomes" id="UP000053841">
    <property type="component" value="Unassembled WGS sequence"/>
</dbReference>
<keyword evidence="3" id="KW-1185">Reference proteome</keyword>
<dbReference type="HOGENOM" id="CLU_004184_7_4_1"/>
<organism evidence="2 3">
    <name type="scientific">Cochliobolus carbonum (strain 26-R-13)</name>
    <name type="common">Maize leaf spot fungus</name>
    <name type="synonym">Bipolaris zeicola</name>
    <dbReference type="NCBI Taxonomy" id="930089"/>
    <lineage>
        <taxon>Eukaryota</taxon>
        <taxon>Fungi</taxon>
        <taxon>Dikarya</taxon>
        <taxon>Ascomycota</taxon>
        <taxon>Pezizomycotina</taxon>
        <taxon>Dothideomycetes</taxon>
        <taxon>Pleosporomycetidae</taxon>
        <taxon>Pleosporales</taxon>
        <taxon>Pleosporineae</taxon>
        <taxon>Pleosporaceae</taxon>
        <taxon>Bipolaris</taxon>
    </lineage>
</organism>
<dbReference type="OrthoDB" id="2157530at2759"/>